<reference evidence="1 2" key="1">
    <citation type="submission" date="2019-03" db="EMBL/GenBank/DDBJ databases">
        <title>Genomic Encyclopedia of Type Strains, Phase IV (KMG-IV): sequencing the most valuable type-strain genomes for metagenomic binning, comparative biology and taxonomic classification.</title>
        <authorList>
            <person name="Goeker M."/>
        </authorList>
    </citation>
    <scope>NUCLEOTIDE SEQUENCE [LARGE SCALE GENOMIC DNA]</scope>
    <source>
        <strain evidence="1 2">DSM 104836</strain>
    </source>
</reference>
<evidence type="ECO:0000313" key="2">
    <source>
        <dbReference type="Proteomes" id="UP000295696"/>
    </source>
</evidence>
<dbReference type="AlphaFoldDB" id="A0A4R3IQE1"/>
<gene>
    <name evidence="1" type="ORF">EDD52_1438</name>
</gene>
<dbReference type="Proteomes" id="UP000295696">
    <property type="component" value="Unassembled WGS sequence"/>
</dbReference>
<comment type="caution">
    <text evidence="1">The sequence shown here is derived from an EMBL/GenBank/DDBJ whole genome shotgun (WGS) entry which is preliminary data.</text>
</comment>
<dbReference type="InterPro" id="IPR009003">
    <property type="entry name" value="Peptidase_S1_PA"/>
</dbReference>
<evidence type="ECO:0000313" key="1">
    <source>
        <dbReference type="EMBL" id="TCS51118.1"/>
    </source>
</evidence>
<organism evidence="1 2">
    <name type="scientific">Primorskyibacter sedentarius</name>
    <dbReference type="NCBI Taxonomy" id="745311"/>
    <lineage>
        <taxon>Bacteria</taxon>
        <taxon>Pseudomonadati</taxon>
        <taxon>Pseudomonadota</taxon>
        <taxon>Alphaproteobacteria</taxon>
        <taxon>Rhodobacterales</taxon>
        <taxon>Roseobacteraceae</taxon>
        <taxon>Primorskyibacter</taxon>
    </lineage>
</organism>
<name>A0A4R3IQE1_9RHOB</name>
<keyword evidence="2" id="KW-1185">Reference proteome</keyword>
<dbReference type="OrthoDB" id="500593at2"/>
<dbReference type="SUPFAM" id="SSF50494">
    <property type="entry name" value="Trypsin-like serine proteases"/>
    <property type="match status" value="1"/>
</dbReference>
<proteinExistence type="predicted"/>
<sequence length="374" mass="39459">MTTRLDEMAHAVRRALAEKHLMDSRIGVPDADEIDGDLLGGARTFADKTEDALSKRTVVAVAKNRQKEAVVIYTTRAYAKADQRLMHEAIGEDIPIIFRSLDIGPQGPGSAPQLQIATAPVLVKRRITCGTSISVGNDRGAGTFGALVRNADGDLFGLSCGHVVAGCGYLREGMPIVAPGVQDVVPSWPDPRVIGHFAHALPLVPGDPATIGVRPNLDAALFRISKDTAVSSSQGGHYDTPTAVHDLDDDEDEGLLEVEKVGRSSGMTQGTMVTRFLHPIEIEFKVTCFPDLGMTKKFEAAVFIDSLWAANSGGAPFASPGDSGALVVTRPVGGKARKAVGLVIAGTRDNSAMILPIQPILDAFDVTIVSGHGV</sequence>
<protein>
    <submittedName>
        <fullName evidence="1">Uncharacterized protein</fullName>
    </submittedName>
</protein>
<dbReference type="RefSeq" id="WP_132248914.1">
    <property type="nucleotide sequence ID" value="NZ_SLZU01000043.1"/>
</dbReference>
<dbReference type="EMBL" id="SLZU01000043">
    <property type="protein sequence ID" value="TCS51118.1"/>
    <property type="molecule type" value="Genomic_DNA"/>
</dbReference>
<accession>A0A4R3IQE1</accession>